<dbReference type="InterPro" id="IPR012495">
    <property type="entry name" value="TadE-like_dom"/>
</dbReference>
<comment type="caution">
    <text evidence="2">The sequence shown here is derived from an EMBL/GenBank/DDBJ whole genome shotgun (WGS) entry which is preliminary data.</text>
</comment>
<evidence type="ECO:0000313" key="2">
    <source>
        <dbReference type="EMBL" id="PQO47497.1"/>
    </source>
</evidence>
<dbReference type="AlphaFoldDB" id="A0A2S8GSV2"/>
<dbReference type="EMBL" id="PUHZ01000005">
    <property type="protein sequence ID" value="PQO47497.1"/>
    <property type="molecule type" value="Genomic_DNA"/>
</dbReference>
<organism evidence="2 3">
    <name type="scientific">Blastopirellula marina</name>
    <dbReference type="NCBI Taxonomy" id="124"/>
    <lineage>
        <taxon>Bacteria</taxon>
        <taxon>Pseudomonadati</taxon>
        <taxon>Planctomycetota</taxon>
        <taxon>Planctomycetia</taxon>
        <taxon>Pirellulales</taxon>
        <taxon>Pirellulaceae</taxon>
        <taxon>Blastopirellula</taxon>
    </lineage>
</organism>
<evidence type="ECO:0000313" key="3">
    <source>
        <dbReference type="Proteomes" id="UP000237819"/>
    </source>
</evidence>
<dbReference type="RefSeq" id="WP_105334385.1">
    <property type="nucleotide sequence ID" value="NZ_PUHZ01000005.1"/>
</dbReference>
<dbReference type="Proteomes" id="UP000237819">
    <property type="component" value="Unassembled WGS sequence"/>
</dbReference>
<gene>
    <name evidence="2" type="ORF">C5Y93_05500</name>
</gene>
<dbReference type="Pfam" id="PF07811">
    <property type="entry name" value="TadE"/>
    <property type="match status" value="1"/>
</dbReference>
<protein>
    <recommendedName>
        <fullName evidence="1">TadE-like domain-containing protein</fullName>
    </recommendedName>
</protein>
<proteinExistence type="predicted"/>
<sequence>MRKNTNRRSRNGMAVTELAICLPVVVLILMAAIQGAEMMFLKQSVAIAAYEGCRAALKPNSTANSAATAAAAVLDDRHIRNAVIDSSNFTKAKTGQDVTISITVPVAANSTLQGWMFSPPTITSSVTMMKEY</sequence>
<accession>A0A2S8GSV2</accession>
<dbReference type="OrthoDB" id="276644at2"/>
<reference evidence="2 3" key="1">
    <citation type="submission" date="2018-02" db="EMBL/GenBank/DDBJ databases">
        <title>Comparative genomes isolates from brazilian mangrove.</title>
        <authorList>
            <person name="Araujo J.E."/>
            <person name="Taketani R.G."/>
            <person name="Silva M.C.P."/>
            <person name="Loureco M.V."/>
            <person name="Andreote F.D."/>
        </authorList>
    </citation>
    <scope>NUCLEOTIDE SEQUENCE [LARGE SCALE GENOMIC DNA]</scope>
    <source>
        <strain evidence="2 3">Nap-Phe MGV</strain>
    </source>
</reference>
<evidence type="ECO:0000259" key="1">
    <source>
        <dbReference type="Pfam" id="PF07811"/>
    </source>
</evidence>
<name>A0A2S8GSV2_9BACT</name>
<feature type="domain" description="TadE-like" evidence="1">
    <location>
        <begin position="12"/>
        <end position="54"/>
    </location>
</feature>